<dbReference type="PANTHER" id="PTHR23025">
    <property type="entry name" value="TRIACYLGLYCEROL LIPASE"/>
    <property type="match status" value="1"/>
</dbReference>
<protein>
    <recommendedName>
        <fullName evidence="3">Alpha/beta hydrolase fold-3 domain-containing protein</fullName>
    </recommendedName>
</protein>
<dbReference type="InterPro" id="IPR029058">
    <property type="entry name" value="AB_hydrolase_fold"/>
</dbReference>
<dbReference type="Proteomes" id="UP001162131">
    <property type="component" value="Unassembled WGS sequence"/>
</dbReference>
<evidence type="ECO:0000313" key="4">
    <source>
        <dbReference type="EMBL" id="CAG9322243.1"/>
    </source>
</evidence>
<evidence type="ECO:0000313" key="5">
    <source>
        <dbReference type="Proteomes" id="UP001162131"/>
    </source>
</evidence>
<gene>
    <name evidence="4" type="ORF">BSTOLATCC_MIC30618</name>
</gene>
<dbReference type="AlphaFoldDB" id="A0AAU9JN05"/>
<dbReference type="Gene3D" id="3.40.50.1820">
    <property type="entry name" value="alpha/beta hydrolase"/>
    <property type="match status" value="1"/>
</dbReference>
<dbReference type="Pfam" id="PF07859">
    <property type="entry name" value="Abhydrolase_3"/>
    <property type="match status" value="1"/>
</dbReference>
<evidence type="ECO:0000256" key="1">
    <source>
        <dbReference type="ARBA" id="ARBA00010515"/>
    </source>
</evidence>
<dbReference type="SUPFAM" id="SSF53474">
    <property type="entry name" value="alpha/beta-Hydrolases"/>
    <property type="match status" value="1"/>
</dbReference>
<dbReference type="PROSITE" id="PS01173">
    <property type="entry name" value="LIPASE_GDXG_HIS"/>
    <property type="match status" value="1"/>
</dbReference>
<evidence type="ECO:0000256" key="2">
    <source>
        <dbReference type="ARBA" id="ARBA00022801"/>
    </source>
</evidence>
<evidence type="ECO:0000259" key="3">
    <source>
        <dbReference type="Pfam" id="PF07859"/>
    </source>
</evidence>
<sequence length="574" mass="65590">MFFKPKNRKTHCLEQLENSNKMELSDEIKQAIHLINRCVESLHLIPPEVAPHSLLGIIPTLLGFKTFFQELRNSETLPEANATSVSLFIGCLSTYLEKVCENSKSWQKAFGKHEKGDLLIFYSKLQTLETLLPHIPNVDKNDLFCLPKTHERWTNLQNYVNLHLYNDKNKVKGHYKKFMLQVSASQAFVSTSFQEKNKMKRKIMLGLGAMYYNVFKKKALRKTQLFYANPSLEVAQTVWNLVDSFIVKHFMKLMIASIKVNKVIYLPRTVSNVTLPMERKVREDKYFTIEKNHGDYVMVRVLCHRKLACFKKSIINRTREGYELPVEFTKLIFHIHGGGFISMSSASHQVYSRKWAKDLQIPVISVDYRLAPQHPFPAGIDDVWQVYNWILDNAKSQLGIDPQQIIVAGDSAGGNFAAALASKAAMAGIKIPDGLMLTYPALSLSLTHFTPSFAISLEDLLVPHTFLKICLNCYLKDPNNDPENDPLISPLFASSEILRQFNQVRIVVGSEDPLHDDCYRYAEKLHDLGVDVKMTDFDGTPHGCLNLIFKGGVKESRDLYAQTVVYMREMFKLD</sequence>
<comment type="similarity">
    <text evidence="1">Belongs to the 'GDXG' lipolytic enzyme family.</text>
</comment>
<accession>A0AAU9JN05</accession>
<dbReference type="GO" id="GO:0004806">
    <property type="term" value="F:triacylglycerol lipase activity"/>
    <property type="evidence" value="ECO:0007669"/>
    <property type="project" value="TreeGrafter"/>
</dbReference>
<proteinExistence type="inferred from homology"/>
<keyword evidence="2" id="KW-0378">Hydrolase</keyword>
<name>A0AAU9JN05_9CILI</name>
<dbReference type="GO" id="GO:0019433">
    <property type="term" value="P:triglyceride catabolic process"/>
    <property type="evidence" value="ECO:0007669"/>
    <property type="project" value="TreeGrafter"/>
</dbReference>
<dbReference type="InterPro" id="IPR013094">
    <property type="entry name" value="AB_hydrolase_3"/>
</dbReference>
<organism evidence="4 5">
    <name type="scientific">Blepharisma stoltei</name>
    <dbReference type="NCBI Taxonomy" id="1481888"/>
    <lineage>
        <taxon>Eukaryota</taxon>
        <taxon>Sar</taxon>
        <taxon>Alveolata</taxon>
        <taxon>Ciliophora</taxon>
        <taxon>Postciliodesmatophora</taxon>
        <taxon>Heterotrichea</taxon>
        <taxon>Heterotrichida</taxon>
        <taxon>Blepharismidae</taxon>
        <taxon>Blepharisma</taxon>
    </lineage>
</organism>
<keyword evidence="5" id="KW-1185">Reference proteome</keyword>
<reference evidence="4" key="1">
    <citation type="submission" date="2021-09" db="EMBL/GenBank/DDBJ databases">
        <authorList>
            <consortium name="AG Swart"/>
            <person name="Singh M."/>
            <person name="Singh A."/>
            <person name="Seah K."/>
            <person name="Emmerich C."/>
        </authorList>
    </citation>
    <scope>NUCLEOTIDE SEQUENCE</scope>
    <source>
        <strain evidence="4">ATCC30299</strain>
    </source>
</reference>
<feature type="domain" description="Alpha/beta hydrolase fold-3" evidence="3">
    <location>
        <begin position="332"/>
        <end position="545"/>
    </location>
</feature>
<dbReference type="GO" id="GO:0005829">
    <property type="term" value="C:cytosol"/>
    <property type="evidence" value="ECO:0007669"/>
    <property type="project" value="TreeGrafter"/>
</dbReference>
<comment type="caution">
    <text evidence="4">The sequence shown here is derived from an EMBL/GenBank/DDBJ whole genome shotgun (WGS) entry which is preliminary data.</text>
</comment>
<dbReference type="InterPro" id="IPR002168">
    <property type="entry name" value="Lipase_GDXG_HIS_AS"/>
</dbReference>
<dbReference type="GO" id="GO:0004771">
    <property type="term" value="F:sterol ester esterase activity"/>
    <property type="evidence" value="ECO:0007669"/>
    <property type="project" value="TreeGrafter"/>
</dbReference>
<dbReference type="PANTHER" id="PTHR23025:SF3">
    <property type="entry name" value="HORMONE-SENSITIVE LIPASE"/>
    <property type="match status" value="1"/>
</dbReference>
<dbReference type="EMBL" id="CAJZBQ010000030">
    <property type="protein sequence ID" value="CAG9322243.1"/>
    <property type="molecule type" value="Genomic_DNA"/>
</dbReference>